<dbReference type="AlphaFoldDB" id="A0A151NIP7"/>
<name>A0A151NIP7_ALLMI</name>
<dbReference type="Proteomes" id="UP000050525">
    <property type="component" value="Unassembled WGS sequence"/>
</dbReference>
<comment type="caution">
    <text evidence="1">The sequence shown here is derived from an EMBL/GenBank/DDBJ whole genome shotgun (WGS) entry which is preliminary data.</text>
</comment>
<proteinExistence type="predicted"/>
<evidence type="ECO:0000313" key="1">
    <source>
        <dbReference type="EMBL" id="KYO36668.1"/>
    </source>
</evidence>
<evidence type="ECO:0000313" key="2">
    <source>
        <dbReference type="Proteomes" id="UP000050525"/>
    </source>
</evidence>
<accession>A0A151NIP7</accession>
<protein>
    <submittedName>
        <fullName evidence="1">Uncharacterized protein</fullName>
    </submittedName>
</protein>
<sequence>MGIMGAACPAGKDVGEATLVVDDTLKNDGEVALAIDECPDTLGHGDVDAVSGPSAVEEAYVAEGSNYLLWDEAFG</sequence>
<dbReference type="EMBL" id="AKHW03002956">
    <property type="protein sequence ID" value="KYO36668.1"/>
    <property type="molecule type" value="Genomic_DNA"/>
</dbReference>
<organism evidence="1 2">
    <name type="scientific">Alligator mississippiensis</name>
    <name type="common">American alligator</name>
    <dbReference type="NCBI Taxonomy" id="8496"/>
    <lineage>
        <taxon>Eukaryota</taxon>
        <taxon>Metazoa</taxon>
        <taxon>Chordata</taxon>
        <taxon>Craniata</taxon>
        <taxon>Vertebrata</taxon>
        <taxon>Euteleostomi</taxon>
        <taxon>Archelosauria</taxon>
        <taxon>Archosauria</taxon>
        <taxon>Crocodylia</taxon>
        <taxon>Alligatoridae</taxon>
        <taxon>Alligatorinae</taxon>
        <taxon>Alligator</taxon>
    </lineage>
</organism>
<keyword evidence="2" id="KW-1185">Reference proteome</keyword>
<reference evidence="1 2" key="1">
    <citation type="journal article" date="2012" name="Genome Biol.">
        <title>Sequencing three crocodilian genomes to illuminate the evolution of archosaurs and amniotes.</title>
        <authorList>
            <person name="St John J.A."/>
            <person name="Braun E.L."/>
            <person name="Isberg S.R."/>
            <person name="Miles L.G."/>
            <person name="Chong A.Y."/>
            <person name="Gongora J."/>
            <person name="Dalzell P."/>
            <person name="Moran C."/>
            <person name="Bed'hom B."/>
            <person name="Abzhanov A."/>
            <person name="Burgess S.C."/>
            <person name="Cooksey A.M."/>
            <person name="Castoe T.A."/>
            <person name="Crawford N.G."/>
            <person name="Densmore L.D."/>
            <person name="Drew J.C."/>
            <person name="Edwards S.V."/>
            <person name="Faircloth B.C."/>
            <person name="Fujita M.K."/>
            <person name="Greenwold M.J."/>
            <person name="Hoffmann F.G."/>
            <person name="Howard J.M."/>
            <person name="Iguchi T."/>
            <person name="Janes D.E."/>
            <person name="Khan S.Y."/>
            <person name="Kohno S."/>
            <person name="de Koning A.J."/>
            <person name="Lance S.L."/>
            <person name="McCarthy F.M."/>
            <person name="McCormack J.E."/>
            <person name="Merchant M.E."/>
            <person name="Peterson D.G."/>
            <person name="Pollock D.D."/>
            <person name="Pourmand N."/>
            <person name="Raney B.J."/>
            <person name="Roessler K.A."/>
            <person name="Sanford J.R."/>
            <person name="Sawyer R.H."/>
            <person name="Schmidt C.J."/>
            <person name="Triplett E.W."/>
            <person name="Tuberville T.D."/>
            <person name="Venegas-Anaya M."/>
            <person name="Howard J.T."/>
            <person name="Jarvis E.D."/>
            <person name="Guillette L.J.Jr."/>
            <person name="Glenn T.C."/>
            <person name="Green R.E."/>
            <person name="Ray D.A."/>
        </authorList>
    </citation>
    <scope>NUCLEOTIDE SEQUENCE [LARGE SCALE GENOMIC DNA]</scope>
    <source>
        <strain evidence="1">KSC_2009_1</strain>
    </source>
</reference>
<gene>
    <name evidence="1" type="ORF">Y1Q_0024346</name>
</gene>